<dbReference type="PANTHER" id="PTHR47613:SF1">
    <property type="entry name" value="SPERM ACROSOME MEMBRANE-ASSOCIATED PROTEIN 4"/>
    <property type="match status" value="1"/>
</dbReference>
<evidence type="ECO:0000313" key="12">
    <source>
        <dbReference type="EMBL" id="CAK6965825.1"/>
    </source>
</evidence>
<feature type="chain" id="PRO_5043763125" evidence="10">
    <location>
        <begin position="21"/>
        <end position="122"/>
    </location>
</feature>
<comment type="caution">
    <text evidence="12">The sequence shown here is derived from an EMBL/GenBank/DDBJ whole genome shotgun (WGS) entry which is preliminary data.</text>
</comment>
<dbReference type="PANTHER" id="PTHR47613">
    <property type="entry name" value="SPERM ACROSOME MEMBRANE-ASSOCIATED PROTEIN 4"/>
    <property type="match status" value="1"/>
</dbReference>
<dbReference type="InterPro" id="IPR045860">
    <property type="entry name" value="Snake_toxin-like_sf"/>
</dbReference>
<accession>A0AAV1P3B9</accession>
<evidence type="ECO:0000256" key="9">
    <source>
        <dbReference type="ARBA" id="ARBA00029446"/>
    </source>
</evidence>
<keyword evidence="6" id="KW-1015">Disulfide bond</keyword>
<dbReference type="Pfam" id="PF00021">
    <property type="entry name" value="UPAR_LY6"/>
    <property type="match status" value="1"/>
</dbReference>
<keyword evidence="2" id="KW-1003">Cell membrane</keyword>
<dbReference type="GO" id="GO:0035036">
    <property type="term" value="P:sperm-egg recognition"/>
    <property type="evidence" value="ECO:0007669"/>
    <property type="project" value="TreeGrafter"/>
</dbReference>
<dbReference type="Proteomes" id="UP001314229">
    <property type="component" value="Unassembled WGS sequence"/>
</dbReference>
<dbReference type="AlphaFoldDB" id="A0AAV1P3B9"/>
<dbReference type="GO" id="GO:0098552">
    <property type="term" value="C:side of membrane"/>
    <property type="evidence" value="ECO:0007669"/>
    <property type="project" value="UniProtKB-KW"/>
</dbReference>
<dbReference type="GO" id="GO:0005886">
    <property type="term" value="C:plasma membrane"/>
    <property type="evidence" value="ECO:0007669"/>
    <property type="project" value="UniProtKB-SubCell"/>
</dbReference>
<sequence>MNKFLWSCAALMTVFVAVESLTCYTCKVGILGHCLFDKTINCTVGENRCFSAVAKFSADFLDIHDKGCTSAALCKNETGSILNVNYDVTRRCCSTSLCNKASSVQLPLSAALVAALVALLSL</sequence>
<keyword evidence="5" id="KW-0472">Membrane</keyword>
<evidence type="ECO:0000256" key="7">
    <source>
        <dbReference type="ARBA" id="ARBA00023180"/>
    </source>
</evidence>
<comment type="similarity">
    <text evidence="9">Belongs to the SPACA4/bouncer family.</text>
</comment>
<dbReference type="EMBL" id="CAWUFR010000087">
    <property type="protein sequence ID" value="CAK6965825.1"/>
    <property type="molecule type" value="Genomic_DNA"/>
</dbReference>
<proteinExistence type="inferred from homology"/>
<feature type="domain" description="UPAR/Ly6" evidence="11">
    <location>
        <begin position="20"/>
        <end position="100"/>
    </location>
</feature>
<keyword evidence="13" id="KW-1185">Reference proteome</keyword>
<comment type="subcellular location">
    <subcellularLocation>
        <location evidence="1">Cell membrane</location>
        <topology evidence="1">Lipid-anchor</topology>
        <topology evidence="1">GPI-anchor</topology>
    </subcellularLocation>
</comment>
<evidence type="ECO:0000256" key="1">
    <source>
        <dbReference type="ARBA" id="ARBA00004609"/>
    </source>
</evidence>
<keyword evidence="8" id="KW-0449">Lipoprotein</keyword>
<name>A0AAV1P3B9_SCOSC</name>
<keyword evidence="7" id="KW-0325">Glycoprotein</keyword>
<protein>
    <submittedName>
        <fullName evidence="12">Prostate stem cell antigen-like</fullName>
    </submittedName>
</protein>
<dbReference type="InterPro" id="IPR046354">
    <property type="entry name" value="SPACA4/Bouncer"/>
</dbReference>
<keyword evidence="4 10" id="KW-0732">Signal</keyword>
<evidence type="ECO:0000256" key="4">
    <source>
        <dbReference type="ARBA" id="ARBA00022729"/>
    </source>
</evidence>
<reference evidence="12 13" key="1">
    <citation type="submission" date="2024-01" db="EMBL/GenBank/DDBJ databases">
        <authorList>
            <person name="Alioto T."/>
            <person name="Alioto T."/>
            <person name="Gomez Garrido J."/>
        </authorList>
    </citation>
    <scope>NUCLEOTIDE SEQUENCE [LARGE SCALE GENOMIC DNA]</scope>
</reference>
<keyword evidence="3" id="KW-0336">GPI-anchor</keyword>
<evidence type="ECO:0000256" key="8">
    <source>
        <dbReference type="ARBA" id="ARBA00023288"/>
    </source>
</evidence>
<evidence type="ECO:0000256" key="2">
    <source>
        <dbReference type="ARBA" id="ARBA00022475"/>
    </source>
</evidence>
<evidence type="ECO:0000313" key="13">
    <source>
        <dbReference type="Proteomes" id="UP001314229"/>
    </source>
</evidence>
<gene>
    <name evidence="12" type="ORF">FSCOSCO3_A002253</name>
</gene>
<evidence type="ECO:0000256" key="3">
    <source>
        <dbReference type="ARBA" id="ARBA00022622"/>
    </source>
</evidence>
<evidence type="ECO:0000256" key="10">
    <source>
        <dbReference type="SAM" id="SignalP"/>
    </source>
</evidence>
<dbReference type="Gene3D" id="2.10.60.10">
    <property type="entry name" value="CD59"/>
    <property type="match status" value="1"/>
</dbReference>
<dbReference type="SUPFAM" id="SSF57302">
    <property type="entry name" value="Snake toxin-like"/>
    <property type="match status" value="1"/>
</dbReference>
<organism evidence="12 13">
    <name type="scientific">Scomber scombrus</name>
    <name type="common">Atlantic mackerel</name>
    <name type="synonym">Scomber vernalis</name>
    <dbReference type="NCBI Taxonomy" id="13677"/>
    <lineage>
        <taxon>Eukaryota</taxon>
        <taxon>Metazoa</taxon>
        <taxon>Chordata</taxon>
        <taxon>Craniata</taxon>
        <taxon>Vertebrata</taxon>
        <taxon>Euteleostomi</taxon>
        <taxon>Actinopterygii</taxon>
        <taxon>Neopterygii</taxon>
        <taxon>Teleostei</taxon>
        <taxon>Neoteleostei</taxon>
        <taxon>Acanthomorphata</taxon>
        <taxon>Pelagiaria</taxon>
        <taxon>Scombriformes</taxon>
        <taxon>Scombridae</taxon>
        <taxon>Scomber</taxon>
    </lineage>
</organism>
<evidence type="ECO:0000259" key="11">
    <source>
        <dbReference type="Pfam" id="PF00021"/>
    </source>
</evidence>
<evidence type="ECO:0000256" key="5">
    <source>
        <dbReference type="ARBA" id="ARBA00023136"/>
    </source>
</evidence>
<dbReference type="InterPro" id="IPR016054">
    <property type="entry name" value="LY6_UPA_recep-like"/>
</dbReference>
<evidence type="ECO:0000256" key="6">
    <source>
        <dbReference type="ARBA" id="ARBA00023157"/>
    </source>
</evidence>
<feature type="signal peptide" evidence="10">
    <location>
        <begin position="1"/>
        <end position="20"/>
    </location>
</feature>